<feature type="domain" description="UBX" evidence="2">
    <location>
        <begin position="458"/>
        <end position="534"/>
    </location>
</feature>
<dbReference type="InterPro" id="IPR021569">
    <property type="entry name" value="TUG-UBL1"/>
</dbReference>
<dbReference type="GO" id="GO:0042593">
    <property type="term" value="P:glucose homeostasis"/>
    <property type="evidence" value="ECO:0007669"/>
    <property type="project" value="TreeGrafter"/>
</dbReference>
<feature type="compositionally biased region" description="Polar residues" evidence="1">
    <location>
        <begin position="261"/>
        <end position="277"/>
    </location>
</feature>
<feature type="compositionally biased region" description="Polar residues" evidence="1">
    <location>
        <begin position="232"/>
        <end position="242"/>
    </location>
</feature>
<organism evidence="3 4">
    <name type="scientific">Lottia gigantea</name>
    <name type="common">Giant owl limpet</name>
    <dbReference type="NCBI Taxonomy" id="225164"/>
    <lineage>
        <taxon>Eukaryota</taxon>
        <taxon>Metazoa</taxon>
        <taxon>Spiralia</taxon>
        <taxon>Lophotrochozoa</taxon>
        <taxon>Mollusca</taxon>
        <taxon>Gastropoda</taxon>
        <taxon>Patellogastropoda</taxon>
        <taxon>Lottioidea</taxon>
        <taxon>Lottiidae</taxon>
        <taxon>Lottia</taxon>
    </lineage>
</organism>
<dbReference type="CDD" id="cd17075">
    <property type="entry name" value="UBX1_UBXN9"/>
    <property type="match status" value="1"/>
</dbReference>
<sequence length="611" mass="68765">MATLQVLCPNGRRQNVKITPNSKLLQVLEEVCKKQGYLPPEDYNLIQGRKTLDLTLAFRYCGLVNNSKLELVKSSSSRAEEDVLIALQLEDGSRQQASFKPSITLWDILLHWENQPNSPYKDKLTTINDSEASVKHPVCIYMREEVIGETALRNTTLKQLGLTGGKAVIRMVHRAVDDHTLAKIIQDVEKSNAKKVKLEDIASQKYLEQQNQLVTQLTSSGDKTTDTSSETRVTQNMDTTSHSEARPNIGSENLEPMEVDSMTSNRSGSSLSMTNQPDSTISTTSTTTDNSINRLREMNIPGVDIFTPQDFADLSPQEQAIATRLAHRFVPGLMRSNHQTAVSSSTQSRHQPRQIAPNLTEFKFPEETKGKDVYHNELSAVNREEFKPCDRESILYSLEETLITSKAAAEELSDDFFELNENDLRIMMTDLQKKVESMDNEMLMTKALRQAALEEKYNKYEKVIIRIQFPNKLVLQGLFRPRETVFAINKYVKENLEDKNMSFYLYTTPPKTVLKDQSQTLLEANLVPASLIHFGSDMEHDSYVTLPLISSISPRLKAEELVAKCLKSDEISSACSDNKKSQTSRISNIAGSSSSSSSEPKVPKWLKLGKK</sequence>
<protein>
    <recommendedName>
        <fullName evidence="2">UBX domain-containing protein</fullName>
    </recommendedName>
</protein>
<reference evidence="3 4" key="1">
    <citation type="journal article" date="2013" name="Nature">
        <title>Insights into bilaterian evolution from three spiralian genomes.</title>
        <authorList>
            <person name="Simakov O."/>
            <person name="Marletaz F."/>
            <person name="Cho S.J."/>
            <person name="Edsinger-Gonzales E."/>
            <person name="Havlak P."/>
            <person name="Hellsten U."/>
            <person name="Kuo D.H."/>
            <person name="Larsson T."/>
            <person name="Lv J."/>
            <person name="Arendt D."/>
            <person name="Savage R."/>
            <person name="Osoegawa K."/>
            <person name="de Jong P."/>
            <person name="Grimwood J."/>
            <person name="Chapman J.A."/>
            <person name="Shapiro H."/>
            <person name="Aerts A."/>
            <person name="Otillar R.P."/>
            <person name="Terry A.Y."/>
            <person name="Boore J.L."/>
            <person name="Grigoriev I.V."/>
            <person name="Lindberg D.R."/>
            <person name="Seaver E.C."/>
            <person name="Weisblat D.A."/>
            <person name="Putnam N.H."/>
            <person name="Rokhsar D.S."/>
        </authorList>
    </citation>
    <scope>NUCLEOTIDE SEQUENCE [LARGE SCALE GENOMIC DNA]</scope>
</reference>
<feature type="region of interest" description="Disordered" evidence="1">
    <location>
        <begin position="216"/>
        <end position="289"/>
    </location>
</feature>
<keyword evidence="4" id="KW-1185">Reference proteome</keyword>
<name>V3ZX07_LOTGI</name>
<dbReference type="GO" id="GO:0006886">
    <property type="term" value="P:intracellular protein transport"/>
    <property type="evidence" value="ECO:0007669"/>
    <property type="project" value="TreeGrafter"/>
</dbReference>
<proteinExistence type="predicted"/>
<dbReference type="RefSeq" id="XP_009062109.1">
    <property type="nucleotide sequence ID" value="XM_009063861.1"/>
</dbReference>
<dbReference type="PANTHER" id="PTHR46467">
    <property type="entry name" value="TETHER CONTAINING UBX DOMAIN FOR GLUT4"/>
    <property type="match status" value="1"/>
</dbReference>
<evidence type="ECO:0000313" key="3">
    <source>
        <dbReference type="EMBL" id="ESO87160.1"/>
    </source>
</evidence>
<dbReference type="SUPFAM" id="SSF54236">
    <property type="entry name" value="Ubiquitin-like"/>
    <property type="match status" value="2"/>
</dbReference>
<dbReference type="GO" id="GO:0005634">
    <property type="term" value="C:nucleus"/>
    <property type="evidence" value="ECO:0007669"/>
    <property type="project" value="TreeGrafter"/>
</dbReference>
<dbReference type="InterPro" id="IPR001012">
    <property type="entry name" value="UBX_dom"/>
</dbReference>
<feature type="region of interest" description="Disordered" evidence="1">
    <location>
        <begin position="572"/>
        <end position="611"/>
    </location>
</feature>
<dbReference type="OrthoDB" id="440781at2759"/>
<accession>V3ZX07</accession>
<dbReference type="PROSITE" id="PS50033">
    <property type="entry name" value="UBX"/>
    <property type="match status" value="1"/>
</dbReference>
<dbReference type="Pfam" id="PF00789">
    <property type="entry name" value="UBX"/>
    <property type="match status" value="1"/>
</dbReference>
<evidence type="ECO:0000256" key="1">
    <source>
        <dbReference type="SAM" id="MobiDB-lite"/>
    </source>
</evidence>
<dbReference type="CDD" id="cd16118">
    <property type="entry name" value="UBX2_UBXN9"/>
    <property type="match status" value="1"/>
</dbReference>
<feature type="compositionally biased region" description="Low complexity" evidence="1">
    <location>
        <begin position="278"/>
        <end position="289"/>
    </location>
</feature>
<evidence type="ECO:0000259" key="2">
    <source>
        <dbReference type="PROSITE" id="PS50033"/>
    </source>
</evidence>
<dbReference type="Gene3D" id="3.10.20.90">
    <property type="entry name" value="Phosphatidylinositol 3-kinase Catalytic Subunit, Chain A, domain 1"/>
    <property type="match status" value="2"/>
</dbReference>
<dbReference type="STRING" id="225164.V3ZX07"/>
<dbReference type="CDD" id="cd16105">
    <property type="entry name" value="Ubl_ASPSCR1_like"/>
    <property type="match status" value="1"/>
</dbReference>
<dbReference type="AlphaFoldDB" id="V3ZX07"/>
<gene>
    <name evidence="3" type="ORF">LOTGIDRAFT_183579</name>
</gene>
<dbReference type="OMA" id="APKYDWG"/>
<dbReference type="KEGG" id="lgi:LOTGIDRAFT_183579"/>
<dbReference type="Proteomes" id="UP000030746">
    <property type="component" value="Unassembled WGS sequence"/>
</dbReference>
<evidence type="ECO:0000313" key="4">
    <source>
        <dbReference type="Proteomes" id="UP000030746"/>
    </source>
</evidence>
<dbReference type="EMBL" id="KB202953">
    <property type="protein sequence ID" value="ESO87160.1"/>
    <property type="molecule type" value="Genomic_DNA"/>
</dbReference>
<dbReference type="CTD" id="20244552"/>
<dbReference type="PANTHER" id="PTHR46467:SF1">
    <property type="entry name" value="TETHER CONTAINING UBX DOMAIN FOR GLUT4"/>
    <property type="match status" value="1"/>
</dbReference>
<feature type="compositionally biased region" description="Polar residues" evidence="1">
    <location>
        <begin position="572"/>
        <end position="591"/>
    </location>
</feature>
<dbReference type="HOGENOM" id="CLU_025227_0_0_1"/>
<dbReference type="InterPro" id="IPR059238">
    <property type="entry name" value="UBX1_UBXN9"/>
</dbReference>
<dbReference type="GO" id="GO:0012506">
    <property type="term" value="C:vesicle membrane"/>
    <property type="evidence" value="ECO:0007669"/>
    <property type="project" value="TreeGrafter"/>
</dbReference>
<dbReference type="InterPro" id="IPR029071">
    <property type="entry name" value="Ubiquitin-like_domsf"/>
</dbReference>
<dbReference type="Pfam" id="PF11470">
    <property type="entry name" value="TUG-UBL1"/>
    <property type="match status" value="1"/>
</dbReference>
<feature type="compositionally biased region" description="Low complexity" evidence="1">
    <location>
        <begin position="218"/>
        <end position="231"/>
    </location>
</feature>
<dbReference type="GeneID" id="20244552"/>
<dbReference type="GO" id="GO:0005737">
    <property type="term" value="C:cytoplasm"/>
    <property type="evidence" value="ECO:0007669"/>
    <property type="project" value="TreeGrafter"/>
</dbReference>